<feature type="binding site" evidence="16">
    <location>
        <begin position="264"/>
        <end position="266"/>
    </location>
    <ligand>
        <name>ATP</name>
        <dbReference type="ChEBI" id="CHEBI:30616"/>
    </ligand>
</feature>
<dbReference type="Proteomes" id="UP000824088">
    <property type="component" value="Unassembled WGS sequence"/>
</dbReference>
<comment type="similarity">
    <text evidence="3">Belongs to the class-II aminoacyl-tRNA synthetase family. Type-1 seryl-tRNA synthetase subfamily.</text>
</comment>
<dbReference type="PANTHER" id="PTHR43697">
    <property type="entry name" value="SERYL-TRNA SYNTHETASE"/>
    <property type="match status" value="1"/>
</dbReference>
<dbReference type="Gene3D" id="3.30.930.10">
    <property type="entry name" value="Bira Bifunctional Protein, Domain 2"/>
    <property type="match status" value="1"/>
</dbReference>
<evidence type="ECO:0000256" key="1">
    <source>
        <dbReference type="ARBA" id="ARBA00004496"/>
    </source>
</evidence>
<dbReference type="InterPro" id="IPR002317">
    <property type="entry name" value="Ser-tRNA-ligase_type_1"/>
</dbReference>
<comment type="pathway">
    <text evidence="2">Aminoacyl-tRNA biosynthesis; selenocysteinyl-tRNA(Sec) biosynthesis; L-seryl-tRNA(Sec) from L-serine and tRNA(Sec): step 1/1.</text>
</comment>
<evidence type="ECO:0000256" key="3">
    <source>
        <dbReference type="ARBA" id="ARBA00010728"/>
    </source>
</evidence>
<dbReference type="SUPFAM" id="SSF46589">
    <property type="entry name" value="tRNA-binding arm"/>
    <property type="match status" value="1"/>
</dbReference>
<evidence type="ECO:0000256" key="4">
    <source>
        <dbReference type="ARBA" id="ARBA00012840"/>
    </source>
</evidence>
<dbReference type="GO" id="GO:0004828">
    <property type="term" value="F:serine-tRNA ligase activity"/>
    <property type="evidence" value="ECO:0007669"/>
    <property type="project" value="UniProtKB-UniRule"/>
</dbReference>
<feature type="binding site" evidence="15">
    <location>
        <position position="233"/>
    </location>
    <ligand>
        <name>L-serine</name>
        <dbReference type="ChEBI" id="CHEBI:33384"/>
    </ligand>
</feature>
<evidence type="ECO:0000256" key="8">
    <source>
        <dbReference type="ARBA" id="ARBA00022840"/>
    </source>
</evidence>
<dbReference type="InterPro" id="IPR015866">
    <property type="entry name" value="Ser-tRNA-synth_1_N"/>
</dbReference>
<dbReference type="Pfam" id="PF02403">
    <property type="entry name" value="Seryl_tRNA_N"/>
    <property type="match status" value="1"/>
</dbReference>
<dbReference type="InterPro" id="IPR045864">
    <property type="entry name" value="aa-tRNA-synth_II/BPL/LPL"/>
</dbReference>
<evidence type="ECO:0000256" key="16">
    <source>
        <dbReference type="PIRSR" id="PIRSR001529-2"/>
    </source>
</evidence>
<dbReference type="GO" id="GO:0016740">
    <property type="term" value="F:transferase activity"/>
    <property type="evidence" value="ECO:0007669"/>
    <property type="project" value="UniProtKB-ARBA"/>
</dbReference>
<comment type="caution">
    <text evidence="18">The sequence shown here is derived from an EMBL/GenBank/DDBJ whole genome shotgun (WGS) entry which is preliminary data.</text>
</comment>
<name>A0A9D1HSE0_9FIRM</name>
<protein>
    <recommendedName>
        <fullName evidence="11 14">Serine--tRNA ligase</fullName>
        <ecNumber evidence="4 14">6.1.1.11</ecNumber>
    </recommendedName>
</protein>
<dbReference type="PIRSF" id="PIRSF001529">
    <property type="entry name" value="Ser-tRNA-synth_IIa"/>
    <property type="match status" value="1"/>
</dbReference>
<evidence type="ECO:0000256" key="13">
    <source>
        <dbReference type="ARBA" id="ARBA00048823"/>
    </source>
</evidence>
<evidence type="ECO:0000313" key="19">
    <source>
        <dbReference type="Proteomes" id="UP000824088"/>
    </source>
</evidence>
<dbReference type="GO" id="GO:0140096">
    <property type="term" value="F:catalytic activity, acting on a protein"/>
    <property type="evidence" value="ECO:0007669"/>
    <property type="project" value="UniProtKB-ARBA"/>
</dbReference>
<keyword evidence="8 16" id="KW-0067">ATP-binding</keyword>
<organism evidence="18 19">
    <name type="scientific">Candidatus Limadaptatus stercorigallinarum</name>
    <dbReference type="NCBI Taxonomy" id="2840845"/>
    <lineage>
        <taxon>Bacteria</taxon>
        <taxon>Bacillati</taxon>
        <taxon>Bacillota</taxon>
        <taxon>Clostridia</taxon>
        <taxon>Eubacteriales</taxon>
        <taxon>Candidatus Limadaptatus</taxon>
    </lineage>
</organism>
<feature type="binding site" evidence="15">
    <location>
        <position position="264"/>
    </location>
    <ligand>
        <name>L-serine</name>
        <dbReference type="ChEBI" id="CHEBI:33384"/>
    </ligand>
</feature>
<keyword evidence="10" id="KW-0030">Aminoacyl-tRNA synthetase</keyword>
<evidence type="ECO:0000256" key="15">
    <source>
        <dbReference type="PIRSR" id="PIRSR001529-1"/>
    </source>
</evidence>
<dbReference type="SUPFAM" id="SSF55681">
    <property type="entry name" value="Class II aaRS and biotin synthetases"/>
    <property type="match status" value="1"/>
</dbReference>
<feature type="binding site" evidence="15">
    <location>
        <position position="287"/>
    </location>
    <ligand>
        <name>L-serine</name>
        <dbReference type="ChEBI" id="CHEBI:33384"/>
    </ligand>
</feature>
<evidence type="ECO:0000256" key="2">
    <source>
        <dbReference type="ARBA" id="ARBA00005045"/>
    </source>
</evidence>
<evidence type="ECO:0000256" key="6">
    <source>
        <dbReference type="ARBA" id="ARBA00022598"/>
    </source>
</evidence>
<sequence>MLDINKIKENPEKIAAALAKKGCDTDLSPVIAWDNERKAAISGVEQLKARRNKVSAEIPKLKKEGKPVEHIFKEMREIGDEIADRDADINALVERITDFLSRLPNLPDDDLLPGEKENNQVVRIVGEKPEFSFPVKNHVDLCTSLGLIDYERGVKLGGNGFWIYRGLGAQLEWALLNYFVEEHLKDGYEFILPPHQLNYDCGYGAGQFPKFSDEVYWLDLDEDRHRNRFMLPTAETALVNMYAGEIIDESKLPMKFFAYTPCYRKEAGSARAEERGMIRGHQFNKVEMVQYAHPEHSMEAFEELVDKAASLVEKLGLHFRVSKLAAGDCSASMARTYDVELWIPSMGIYKECSSVSNANDYQARRNNTRYRDSKTGKPAYLHTLNGSGLATSRLIPAIVEQFQNEDGTVTVPEVLRKWLGGREYIGK</sequence>
<evidence type="ECO:0000256" key="12">
    <source>
        <dbReference type="ARBA" id="ARBA00047929"/>
    </source>
</evidence>
<proteinExistence type="inferred from homology"/>
<keyword evidence="9" id="KW-0648">Protein biosynthesis</keyword>
<reference evidence="18" key="2">
    <citation type="journal article" date="2021" name="PeerJ">
        <title>Extensive microbial diversity within the chicken gut microbiome revealed by metagenomics and culture.</title>
        <authorList>
            <person name="Gilroy R."/>
            <person name="Ravi A."/>
            <person name="Getino M."/>
            <person name="Pursley I."/>
            <person name="Horton D.L."/>
            <person name="Alikhan N.F."/>
            <person name="Baker D."/>
            <person name="Gharbi K."/>
            <person name="Hall N."/>
            <person name="Watson M."/>
            <person name="Adriaenssens E.M."/>
            <person name="Foster-Nyarko E."/>
            <person name="Jarju S."/>
            <person name="Secka A."/>
            <person name="Antonio M."/>
            <person name="Oren A."/>
            <person name="Chaudhuri R.R."/>
            <person name="La Ragione R."/>
            <person name="Hildebrand F."/>
            <person name="Pallen M.J."/>
        </authorList>
    </citation>
    <scope>NUCLEOTIDE SEQUENCE</scope>
    <source>
        <strain evidence="18">1063</strain>
    </source>
</reference>
<comment type="subcellular location">
    <subcellularLocation>
        <location evidence="1">Cytoplasm</location>
    </subcellularLocation>
</comment>
<keyword evidence="7" id="KW-0547">Nucleotide-binding</keyword>
<dbReference type="Pfam" id="PF00587">
    <property type="entry name" value="tRNA-synt_2b"/>
    <property type="match status" value="1"/>
</dbReference>
<evidence type="ECO:0000259" key="17">
    <source>
        <dbReference type="PROSITE" id="PS50862"/>
    </source>
</evidence>
<dbReference type="PROSITE" id="PS50862">
    <property type="entry name" value="AA_TRNA_LIGASE_II"/>
    <property type="match status" value="1"/>
</dbReference>
<gene>
    <name evidence="18" type="primary">serS</name>
    <name evidence="18" type="ORF">IAD51_02765</name>
</gene>
<keyword evidence="5" id="KW-0963">Cytoplasm</keyword>
<dbReference type="Gene3D" id="1.10.287.40">
    <property type="entry name" value="Serine-tRNA synthetase, tRNA binding domain"/>
    <property type="match status" value="1"/>
</dbReference>
<dbReference type="InterPro" id="IPR002314">
    <property type="entry name" value="aa-tRNA-synt_IIb"/>
</dbReference>
<dbReference type="AlphaFoldDB" id="A0A9D1HSE0"/>
<comment type="catalytic activity">
    <reaction evidence="12">
        <text>tRNA(Sec) + L-serine + ATP = L-seryl-tRNA(Sec) + AMP + diphosphate + H(+)</text>
        <dbReference type="Rhea" id="RHEA:42580"/>
        <dbReference type="Rhea" id="RHEA-COMP:9742"/>
        <dbReference type="Rhea" id="RHEA-COMP:10128"/>
        <dbReference type="ChEBI" id="CHEBI:15378"/>
        <dbReference type="ChEBI" id="CHEBI:30616"/>
        <dbReference type="ChEBI" id="CHEBI:33019"/>
        <dbReference type="ChEBI" id="CHEBI:33384"/>
        <dbReference type="ChEBI" id="CHEBI:78442"/>
        <dbReference type="ChEBI" id="CHEBI:78533"/>
        <dbReference type="ChEBI" id="CHEBI:456215"/>
        <dbReference type="EC" id="6.1.1.11"/>
    </reaction>
</comment>
<evidence type="ECO:0000256" key="9">
    <source>
        <dbReference type="ARBA" id="ARBA00022917"/>
    </source>
</evidence>
<dbReference type="EMBL" id="DVMN01000049">
    <property type="protein sequence ID" value="HIU21147.1"/>
    <property type="molecule type" value="Genomic_DNA"/>
</dbReference>
<accession>A0A9D1HSE0</accession>
<evidence type="ECO:0000256" key="7">
    <source>
        <dbReference type="ARBA" id="ARBA00022741"/>
    </source>
</evidence>
<dbReference type="GO" id="GO:0005524">
    <property type="term" value="F:ATP binding"/>
    <property type="evidence" value="ECO:0007669"/>
    <property type="project" value="UniProtKB-KW"/>
</dbReference>
<feature type="binding site" evidence="15">
    <location>
        <position position="385"/>
    </location>
    <ligand>
        <name>L-serine</name>
        <dbReference type="ChEBI" id="CHEBI:33384"/>
    </ligand>
</feature>
<evidence type="ECO:0000313" key="18">
    <source>
        <dbReference type="EMBL" id="HIU21147.1"/>
    </source>
</evidence>
<evidence type="ECO:0000256" key="5">
    <source>
        <dbReference type="ARBA" id="ARBA00022490"/>
    </source>
</evidence>
<dbReference type="NCBIfam" id="TIGR00414">
    <property type="entry name" value="serS"/>
    <property type="match status" value="1"/>
</dbReference>
<dbReference type="GO" id="GO:0006434">
    <property type="term" value="P:seryl-tRNA aminoacylation"/>
    <property type="evidence" value="ECO:0007669"/>
    <property type="project" value="UniProtKB-UniRule"/>
</dbReference>
<dbReference type="GO" id="GO:0005737">
    <property type="term" value="C:cytoplasm"/>
    <property type="evidence" value="ECO:0007669"/>
    <property type="project" value="UniProtKB-SubCell"/>
</dbReference>
<dbReference type="InterPro" id="IPR010978">
    <property type="entry name" value="tRNA-bd_arm"/>
</dbReference>
<feature type="domain" description="Aminoacyl-transfer RNA synthetases class-II family profile" evidence="17">
    <location>
        <begin position="171"/>
        <end position="412"/>
    </location>
</feature>
<dbReference type="EC" id="6.1.1.11" evidence="4 14"/>
<evidence type="ECO:0000256" key="10">
    <source>
        <dbReference type="ARBA" id="ARBA00023146"/>
    </source>
</evidence>
<dbReference type="PANTHER" id="PTHR43697:SF1">
    <property type="entry name" value="SERINE--TRNA LIGASE"/>
    <property type="match status" value="1"/>
</dbReference>
<dbReference type="PRINTS" id="PR00981">
    <property type="entry name" value="TRNASYNTHSER"/>
</dbReference>
<dbReference type="InterPro" id="IPR006195">
    <property type="entry name" value="aa-tRNA-synth_II"/>
</dbReference>
<comment type="catalytic activity">
    <reaction evidence="13">
        <text>tRNA(Ser) + L-serine + ATP = L-seryl-tRNA(Ser) + AMP + diphosphate + H(+)</text>
        <dbReference type="Rhea" id="RHEA:12292"/>
        <dbReference type="Rhea" id="RHEA-COMP:9669"/>
        <dbReference type="Rhea" id="RHEA-COMP:9703"/>
        <dbReference type="ChEBI" id="CHEBI:15378"/>
        <dbReference type="ChEBI" id="CHEBI:30616"/>
        <dbReference type="ChEBI" id="CHEBI:33019"/>
        <dbReference type="ChEBI" id="CHEBI:33384"/>
        <dbReference type="ChEBI" id="CHEBI:78442"/>
        <dbReference type="ChEBI" id="CHEBI:78533"/>
        <dbReference type="ChEBI" id="CHEBI:456215"/>
        <dbReference type="EC" id="6.1.1.11"/>
    </reaction>
</comment>
<keyword evidence="6 18" id="KW-0436">Ligase</keyword>
<dbReference type="InterPro" id="IPR042103">
    <property type="entry name" value="SerRS_1_N_sf"/>
</dbReference>
<feature type="binding site" evidence="16">
    <location>
        <begin position="351"/>
        <end position="354"/>
    </location>
    <ligand>
        <name>ATP</name>
        <dbReference type="ChEBI" id="CHEBI:30616"/>
    </ligand>
</feature>
<reference evidence="18" key="1">
    <citation type="submission" date="2020-10" db="EMBL/GenBank/DDBJ databases">
        <authorList>
            <person name="Gilroy R."/>
        </authorList>
    </citation>
    <scope>NUCLEOTIDE SEQUENCE</scope>
    <source>
        <strain evidence="18">1063</strain>
    </source>
</reference>
<evidence type="ECO:0000256" key="14">
    <source>
        <dbReference type="NCBIfam" id="TIGR00414"/>
    </source>
</evidence>
<evidence type="ECO:0000256" key="11">
    <source>
        <dbReference type="ARBA" id="ARBA00039158"/>
    </source>
</evidence>